<proteinExistence type="predicted"/>
<feature type="region of interest" description="Disordered" evidence="1">
    <location>
        <begin position="1"/>
        <end position="24"/>
    </location>
</feature>
<feature type="region of interest" description="Disordered" evidence="1">
    <location>
        <begin position="253"/>
        <end position="302"/>
    </location>
</feature>
<comment type="caution">
    <text evidence="2">The sequence shown here is derived from an EMBL/GenBank/DDBJ whole genome shotgun (WGS) entry which is preliminary data.</text>
</comment>
<accession>A0A0A2W8B8</accession>
<dbReference type="AlphaFoldDB" id="A0A0A2W8B8"/>
<protein>
    <submittedName>
        <fullName evidence="2">Uncharacterized protein</fullName>
    </submittedName>
</protein>
<evidence type="ECO:0000256" key="1">
    <source>
        <dbReference type="SAM" id="MobiDB-lite"/>
    </source>
</evidence>
<feature type="region of interest" description="Disordered" evidence="1">
    <location>
        <begin position="403"/>
        <end position="432"/>
    </location>
</feature>
<organism evidence="2 3">
    <name type="scientific">Beauveria bassiana D1-5</name>
    <dbReference type="NCBI Taxonomy" id="1245745"/>
    <lineage>
        <taxon>Eukaryota</taxon>
        <taxon>Fungi</taxon>
        <taxon>Dikarya</taxon>
        <taxon>Ascomycota</taxon>
        <taxon>Pezizomycotina</taxon>
        <taxon>Sordariomycetes</taxon>
        <taxon>Hypocreomycetidae</taxon>
        <taxon>Hypocreales</taxon>
        <taxon>Cordycipitaceae</taxon>
        <taxon>Beauveria</taxon>
    </lineage>
</organism>
<feature type="compositionally biased region" description="Polar residues" evidence="1">
    <location>
        <begin position="1"/>
        <end position="11"/>
    </location>
</feature>
<evidence type="ECO:0000313" key="3">
    <source>
        <dbReference type="Proteomes" id="UP000030106"/>
    </source>
</evidence>
<evidence type="ECO:0000313" key="2">
    <source>
        <dbReference type="EMBL" id="KGQ09199.1"/>
    </source>
</evidence>
<feature type="compositionally biased region" description="Basic and acidic residues" evidence="1">
    <location>
        <begin position="283"/>
        <end position="302"/>
    </location>
</feature>
<dbReference type="Proteomes" id="UP000030106">
    <property type="component" value="Unassembled WGS sequence"/>
</dbReference>
<dbReference type="STRING" id="1245745.A0A0A2W8B8"/>
<dbReference type="HOGENOM" id="CLU_634561_0_0_1"/>
<dbReference type="EMBL" id="ANFO01000487">
    <property type="protein sequence ID" value="KGQ09199.1"/>
    <property type="molecule type" value="Genomic_DNA"/>
</dbReference>
<dbReference type="OrthoDB" id="10516229at2759"/>
<reference evidence="2 3" key="1">
    <citation type="submission" date="2012-10" db="EMBL/GenBank/DDBJ databases">
        <title>Genome sequencing and analysis of entomopathogenic fungi Beauveria bassiana D1-5.</title>
        <authorList>
            <person name="Li Q."/>
            <person name="Wang L."/>
            <person name="Zhang Z."/>
            <person name="Wang Q."/>
            <person name="Ren J."/>
            <person name="Wang M."/>
            <person name="Xu W."/>
            <person name="Wang J."/>
            <person name="Lu Y."/>
            <person name="Du Q."/>
            <person name="Sun Z."/>
        </authorList>
    </citation>
    <scope>NUCLEOTIDE SEQUENCE [LARGE SCALE GENOMIC DNA]</scope>
    <source>
        <strain evidence="2 3">D1-5</strain>
    </source>
</reference>
<gene>
    <name evidence="2" type="ORF">BBAD15_g5494</name>
</gene>
<name>A0A0A2W8B8_BEABA</name>
<sequence length="432" mass="48758">MLDESTSSFSCASDPRPGPLALAPYEPKKVDAEPWIRLGNHGSADIPRNRFDYAVELRQHQQYKEWTTSQIKQSMLGDAESQYKVARRWVIDQWQRWGIWNREWPEDGPGSGERWGNGLPACLLAMELTWEIEHILTIQQPVDVSRICDTKAPQNPDTPPLNWSWQFVAALAANQLFERHSKDGFPATKIELPSVVFRQDLKALSVNLPEPVQKLMATVENWDDLALPSELQPEGQNIFGDPISRAHREARTLQAGGARNSGHEERRGLFGTAHRQVIELQDGDARESYNEEGRDLSVTKYRESSPSKNGIFLTDSGRVFFGISGQEADDDEIESAIGNLEWVANGRTLADLENADNWVPNRRPLADLGNADDEEAVRTSGRQIEEERKAEIAEIAASIRAIRGPRRRDLHRKPGEKTVRLTQGGRIKKAYK</sequence>